<dbReference type="OrthoDB" id="2919132at2759"/>
<feature type="transmembrane region" description="Helical" evidence="2">
    <location>
        <begin position="230"/>
        <end position="251"/>
    </location>
</feature>
<evidence type="ECO:0000256" key="2">
    <source>
        <dbReference type="SAM" id="Phobius"/>
    </source>
</evidence>
<feature type="compositionally biased region" description="Polar residues" evidence="1">
    <location>
        <begin position="141"/>
        <end position="150"/>
    </location>
</feature>
<sequence length="427" mass="46972">MDNQGVSKVLNATAAHVAALTSGTEASTQVAITCLGGHSFGQLLVHTSTFDVESRYLGMKKAFGDDMEILTTTGSSPPQDLRAADYDKLVSNAEAAHASSRAASSYVPPPMTLIQAPAPAAGSGTTAVSASNPASSTTSSNGVPTANTADTAGAGSPTHLYPPPTPTAPQADELSPIDEPNPYLSVYANFPIIKWGRSVHHPSLTIIYTIIGVFSTFGLLIVKWFKGGSWLFEIVYLTSFLAVNLYTMIMLDVRREVCYIEVSRDNVSAGMRVTWETLKAEAKSMPKTKEEALQNLRRGLVCHLAGSETILVPVMAIMTRIEDAPASWWILFNELRAPIVQIGLYLLPDDHIDWVVIYGVAAYFQARMLRAVAERYIQDAKTRRIFWFRKLRAHVFPVHEKSFYLDCSLFSGWTMDPFRERGDTWRW</sequence>
<gene>
    <name evidence="3" type="ORF">PC9H_002972</name>
</gene>
<keyword evidence="4" id="KW-1185">Reference proteome</keyword>
<keyword evidence="2" id="KW-0472">Membrane</keyword>
<keyword evidence="2" id="KW-0812">Transmembrane</keyword>
<dbReference type="AlphaFoldDB" id="A0A8H7DXJ7"/>
<dbReference type="EMBL" id="JACETU010000002">
    <property type="protein sequence ID" value="KAF7436146.1"/>
    <property type="molecule type" value="Genomic_DNA"/>
</dbReference>
<organism evidence="3 4">
    <name type="scientific">Pleurotus ostreatus</name>
    <name type="common">Oyster mushroom</name>
    <name type="synonym">White-rot fungus</name>
    <dbReference type="NCBI Taxonomy" id="5322"/>
    <lineage>
        <taxon>Eukaryota</taxon>
        <taxon>Fungi</taxon>
        <taxon>Dikarya</taxon>
        <taxon>Basidiomycota</taxon>
        <taxon>Agaricomycotina</taxon>
        <taxon>Agaricomycetes</taxon>
        <taxon>Agaricomycetidae</taxon>
        <taxon>Agaricales</taxon>
        <taxon>Pleurotineae</taxon>
        <taxon>Pleurotaceae</taxon>
        <taxon>Pleurotus</taxon>
    </lineage>
</organism>
<reference evidence="3" key="1">
    <citation type="submission" date="2019-07" db="EMBL/GenBank/DDBJ databases">
        <authorList>
            <person name="Palmer J.M."/>
        </authorList>
    </citation>
    <scope>NUCLEOTIDE SEQUENCE</scope>
    <source>
        <strain evidence="3">PC9</strain>
    </source>
</reference>
<keyword evidence="2" id="KW-1133">Transmembrane helix</keyword>
<dbReference type="GeneID" id="59372790"/>
<proteinExistence type="predicted"/>
<feature type="transmembrane region" description="Helical" evidence="2">
    <location>
        <begin position="204"/>
        <end position="224"/>
    </location>
</feature>
<dbReference type="RefSeq" id="XP_036634045.1">
    <property type="nucleotide sequence ID" value="XM_036772572.1"/>
</dbReference>
<dbReference type="Proteomes" id="UP000623687">
    <property type="component" value="Unassembled WGS sequence"/>
</dbReference>
<name>A0A8H7DXJ7_PLEOS</name>
<comment type="caution">
    <text evidence="3">The sequence shown here is derived from an EMBL/GenBank/DDBJ whole genome shotgun (WGS) entry which is preliminary data.</text>
</comment>
<feature type="region of interest" description="Disordered" evidence="1">
    <location>
        <begin position="117"/>
        <end position="175"/>
    </location>
</feature>
<evidence type="ECO:0000313" key="4">
    <source>
        <dbReference type="Proteomes" id="UP000623687"/>
    </source>
</evidence>
<evidence type="ECO:0000313" key="3">
    <source>
        <dbReference type="EMBL" id="KAF7436146.1"/>
    </source>
</evidence>
<evidence type="ECO:0000256" key="1">
    <source>
        <dbReference type="SAM" id="MobiDB-lite"/>
    </source>
</evidence>
<dbReference type="VEuPathDB" id="FungiDB:PC9H_002972"/>
<feature type="compositionally biased region" description="Low complexity" evidence="1">
    <location>
        <begin position="117"/>
        <end position="140"/>
    </location>
</feature>
<accession>A0A8H7DXJ7</accession>
<protein>
    <submittedName>
        <fullName evidence="3">Uncharacterized protein</fullName>
    </submittedName>
</protein>